<dbReference type="EMBL" id="JAMXMC010000004">
    <property type="protein sequence ID" value="MCO5976796.1"/>
    <property type="molecule type" value="Genomic_DNA"/>
</dbReference>
<name>A0ABT1BMI4_9BURK</name>
<proteinExistence type="predicted"/>
<comment type="caution">
    <text evidence="1">The sequence shown here is derived from an EMBL/GenBank/DDBJ whole genome shotgun (WGS) entry which is preliminary data.</text>
</comment>
<accession>A0ABT1BMI4</accession>
<gene>
    <name evidence="1" type="ORF">M0L44_08755</name>
</gene>
<evidence type="ECO:0000313" key="2">
    <source>
        <dbReference type="Proteomes" id="UP001204851"/>
    </source>
</evidence>
<sequence>MNKKSNIKPSEITLPSVEQVMSLACSLIEGHLATCADLISKADSGPWRYDVRHALAGVSQTVARLQSEPRPGRLEFQQAWCQAISVLRLAAGSIPERGGLVFESLSEAAGIMRAMDHAMEYLDPTIDLD</sequence>
<organism evidence="1 2">
    <name type="scientific">Ideonella oryzae</name>
    <dbReference type="NCBI Taxonomy" id="2937441"/>
    <lineage>
        <taxon>Bacteria</taxon>
        <taxon>Pseudomonadati</taxon>
        <taxon>Pseudomonadota</taxon>
        <taxon>Betaproteobacteria</taxon>
        <taxon>Burkholderiales</taxon>
        <taxon>Sphaerotilaceae</taxon>
        <taxon>Ideonella</taxon>
    </lineage>
</organism>
<evidence type="ECO:0000313" key="1">
    <source>
        <dbReference type="EMBL" id="MCO5976796.1"/>
    </source>
</evidence>
<keyword evidence="2" id="KW-1185">Reference proteome</keyword>
<dbReference type="Proteomes" id="UP001204851">
    <property type="component" value="Unassembled WGS sequence"/>
</dbReference>
<reference evidence="1 2" key="1">
    <citation type="submission" date="2022-06" db="EMBL/GenBank/DDBJ databases">
        <title>Ideonella sp. NS12-5 Genome sequencing and assembly.</title>
        <authorList>
            <person name="Jung Y."/>
        </authorList>
    </citation>
    <scope>NUCLEOTIDE SEQUENCE [LARGE SCALE GENOMIC DNA]</scope>
    <source>
        <strain evidence="1 2">NS12-5</strain>
    </source>
</reference>
<protein>
    <submittedName>
        <fullName evidence="1">Uncharacterized protein</fullName>
    </submittedName>
</protein>
<dbReference type="RefSeq" id="WP_252769262.1">
    <property type="nucleotide sequence ID" value="NZ_JAMXMC010000004.1"/>
</dbReference>